<keyword evidence="11" id="KW-1185">Reference proteome</keyword>
<evidence type="ECO:0000256" key="8">
    <source>
        <dbReference type="ARBA" id="ARBA00038263"/>
    </source>
</evidence>
<evidence type="ECO:0000256" key="1">
    <source>
        <dbReference type="ARBA" id="ARBA00001913"/>
    </source>
</evidence>
<dbReference type="Proteomes" id="UP000184171">
    <property type="component" value="Unassembled WGS sequence"/>
</dbReference>
<evidence type="ECO:0000256" key="2">
    <source>
        <dbReference type="ARBA" id="ARBA00004613"/>
    </source>
</evidence>
<name>A0A1M6KD35_MALRU</name>
<dbReference type="EMBL" id="FQZT01000010">
    <property type="protein sequence ID" value="SHJ56866.1"/>
    <property type="molecule type" value="Genomic_DNA"/>
</dbReference>
<dbReference type="OrthoDB" id="628936at2"/>
<dbReference type="RefSeq" id="WP_072909237.1">
    <property type="nucleotide sequence ID" value="NZ_FQZT01000010.1"/>
</dbReference>
<comment type="similarity">
    <text evidence="8">Belongs to the polysaccharide lyase 9 family.</text>
</comment>
<dbReference type="SUPFAM" id="SSF51126">
    <property type="entry name" value="Pectin lyase-like"/>
    <property type="match status" value="1"/>
</dbReference>
<evidence type="ECO:0000256" key="9">
    <source>
        <dbReference type="SAM" id="SignalP"/>
    </source>
</evidence>
<keyword evidence="6" id="KW-0106">Calcium</keyword>
<protein>
    <submittedName>
        <fullName evidence="10">Right handed beta helix region</fullName>
    </submittedName>
</protein>
<evidence type="ECO:0000256" key="4">
    <source>
        <dbReference type="ARBA" id="ARBA00022723"/>
    </source>
</evidence>
<dbReference type="AlphaFoldDB" id="A0A1M6KD35"/>
<comment type="cofactor">
    <cofactor evidence="1">
        <name>Ca(2+)</name>
        <dbReference type="ChEBI" id="CHEBI:29108"/>
    </cofactor>
</comment>
<dbReference type="GO" id="GO:0005576">
    <property type="term" value="C:extracellular region"/>
    <property type="evidence" value="ECO:0007669"/>
    <property type="project" value="UniProtKB-SubCell"/>
</dbReference>
<comment type="subcellular location">
    <subcellularLocation>
        <location evidence="2">Secreted</location>
    </subcellularLocation>
</comment>
<sequence length="527" mass="58124">MFRLSCRFTILLLVCALSLPVSAAANSYFSIDRDGDGYGVGEVGLKGPDADDSDPTVNTPASVKVKYLDLSLFLAKKNYHPDRIIVVCAEESVFEGNCSTWSDAKKTIRPGDLVLFREGTYHHQIKLKNVIATKSHPIVLMAYPGERVLFDNCGSGRNSACFDFKGVQGIVVDGIWFDNAGNNGVANGIYANGSTHYDWGPVNGLVIRNVLAKNLKTGFRGMQNVHGVRIENSVVHDTLSHAVYFGTRHDQPSNTDISIENSIFYRAAQKIDGRFCVQHNGMVDLLRIEKNICHSNFTGGGISIVNGATEATLKNNLIFNNAKQGIVFYAYKGKSSSAKKRDFLNNRIINNTIWVGKNSVNGDEKPLHHPGIHFNDSTGKIDILYTEIRNNIIATQSGTPIEFLQEKALPSTVIKNNLFFNTREDTLAQLLSFKAEDAVAVGKTKYNVDEIEEMSDLISNNSYAAPGFRNASIDLFKQPAKFDFRLSADSPARDFSQPLPHINLGDDLFGNLRNDGRIDAGCYEYGE</sequence>
<dbReference type="InterPro" id="IPR011050">
    <property type="entry name" value="Pectin_lyase_fold/virulence"/>
</dbReference>
<dbReference type="GO" id="GO:0016837">
    <property type="term" value="F:carbon-oxygen lyase activity, acting on polysaccharides"/>
    <property type="evidence" value="ECO:0007669"/>
    <property type="project" value="TreeGrafter"/>
</dbReference>
<reference evidence="10 11" key="1">
    <citation type="submission" date="2016-11" db="EMBL/GenBank/DDBJ databases">
        <authorList>
            <person name="Jaros S."/>
            <person name="Januszkiewicz K."/>
            <person name="Wedrychowicz H."/>
        </authorList>
    </citation>
    <scope>NUCLEOTIDE SEQUENCE [LARGE SCALE GENOMIC DNA]</scope>
    <source>
        <strain evidence="10 11">DSM 5091</strain>
    </source>
</reference>
<evidence type="ECO:0000256" key="5">
    <source>
        <dbReference type="ARBA" id="ARBA00022729"/>
    </source>
</evidence>
<feature type="chain" id="PRO_5009918952" evidence="9">
    <location>
        <begin position="24"/>
        <end position="527"/>
    </location>
</feature>
<evidence type="ECO:0000256" key="3">
    <source>
        <dbReference type="ARBA" id="ARBA00022525"/>
    </source>
</evidence>
<gene>
    <name evidence="10" type="ORF">SAMN02745165_02672</name>
</gene>
<evidence type="ECO:0000256" key="6">
    <source>
        <dbReference type="ARBA" id="ARBA00022837"/>
    </source>
</evidence>
<dbReference type="PANTHER" id="PTHR40088">
    <property type="entry name" value="PECTATE LYASE (EUROFUNG)"/>
    <property type="match status" value="1"/>
</dbReference>
<keyword evidence="4" id="KW-0479">Metal-binding</keyword>
<keyword evidence="5 9" id="KW-0732">Signal</keyword>
<dbReference type="GO" id="GO:0046872">
    <property type="term" value="F:metal ion binding"/>
    <property type="evidence" value="ECO:0007669"/>
    <property type="project" value="UniProtKB-KW"/>
</dbReference>
<dbReference type="InterPro" id="IPR012334">
    <property type="entry name" value="Pectin_lyas_fold"/>
</dbReference>
<dbReference type="Gene3D" id="2.160.20.10">
    <property type="entry name" value="Single-stranded right-handed beta-helix, Pectin lyase-like"/>
    <property type="match status" value="1"/>
</dbReference>
<dbReference type="STRING" id="1122189.SAMN02745165_02672"/>
<evidence type="ECO:0000313" key="11">
    <source>
        <dbReference type="Proteomes" id="UP000184171"/>
    </source>
</evidence>
<dbReference type="SMART" id="SM00710">
    <property type="entry name" value="PbH1"/>
    <property type="match status" value="5"/>
</dbReference>
<keyword evidence="3" id="KW-0964">Secreted</keyword>
<organism evidence="10 11">
    <name type="scientific">Malonomonas rubra DSM 5091</name>
    <dbReference type="NCBI Taxonomy" id="1122189"/>
    <lineage>
        <taxon>Bacteria</taxon>
        <taxon>Pseudomonadati</taxon>
        <taxon>Thermodesulfobacteriota</taxon>
        <taxon>Desulfuromonadia</taxon>
        <taxon>Desulfuromonadales</taxon>
        <taxon>Geopsychrobacteraceae</taxon>
        <taxon>Malonomonas</taxon>
    </lineage>
</organism>
<feature type="signal peptide" evidence="9">
    <location>
        <begin position="1"/>
        <end position="23"/>
    </location>
</feature>
<keyword evidence="7" id="KW-0456">Lyase</keyword>
<evidence type="ECO:0000313" key="10">
    <source>
        <dbReference type="EMBL" id="SHJ56866.1"/>
    </source>
</evidence>
<dbReference type="InterPro" id="IPR006626">
    <property type="entry name" value="PbH1"/>
</dbReference>
<proteinExistence type="inferred from homology"/>
<accession>A0A1M6KD35</accession>
<dbReference type="InterPro" id="IPR052052">
    <property type="entry name" value="Polysaccharide_Lyase_9"/>
</dbReference>
<evidence type="ECO:0000256" key="7">
    <source>
        <dbReference type="ARBA" id="ARBA00023239"/>
    </source>
</evidence>
<dbReference type="PANTHER" id="PTHR40088:SF1">
    <property type="entry name" value="PECTATE LYASE PEL9"/>
    <property type="match status" value="1"/>
</dbReference>